<dbReference type="Gene3D" id="3.90.550.10">
    <property type="entry name" value="Spore Coat Polysaccharide Biosynthesis Protein SpsA, Chain A"/>
    <property type="match status" value="1"/>
</dbReference>
<dbReference type="PANTHER" id="PTHR32125">
    <property type="entry name" value="2-C-METHYL-D-ERYTHRITOL 4-PHOSPHATE CYTIDYLYLTRANSFERASE, CHLOROPLASTIC"/>
    <property type="match status" value="1"/>
</dbReference>
<evidence type="ECO:0000256" key="7">
    <source>
        <dbReference type="HAMAP-Rule" id="MF_00108"/>
    </source>
</evidence>
<dbReference type="AlphaFoldDB" id="A0A6A0BAY2"/>
<comment type="function">
    <text evidence="7">Catalyzes the formation of 4-diphosphocytidyl-2-C-methyl-D-erythritol from CTP and 2-C-methyl-D-erythritol 4-phosphate (MEP).</text>
</comment>
<dbReference type="InterPro" id="IPR034683">
    <property type="entry name" value="IspD/TarI"/>
</dbReference>
<gene>
    <name evidence="7 8" type="primary">ispD</name>
    <name evidence="8" type="ORF">Hs30E_03760</name>
</gene>
<accession>A0A6A0BAY2</accession>
<keyword evidence="6 7" id="KW-0414">Isoprene biosynthesis</keyword>
<dbReference type="EC" id="2.7.7.60" evidence="7"/>
<protein>
    <recommendedName>
        <fullName evidence="7">2-C-methyl-D-erythritol 4-phosphate cytidylyltransferase</fullName>
        <ecNumber evidence="7">2.7.7.60</ecNumber>
    </recommendedName>
    <alternativeName>
        <fullName evidence="7">4-diphosphocytidyl-2C-methyl-D-erythritol synthase</fullName>
    </alternativeName>
    <alternativeName>
        <fullName evidence="7">MEP cytidylyltransferase</fullName>
        <shortName evidence="7">MCT</shortName>
    </alternativeName>
</protein>
<keyword evidence="5 7" id="KW-0548">Nucleotidyltransferase</keyword>
<dbReference type="Proteomes" id="UP000480303">
    <property type="component" value="Unassembled WGS sequence"/>
</dbReference>
<keyword evidence="4 7" id="KW-0808">Transferase</keyword>
<dbReference type="SUPFAM" id="SSF53448">
    <property type="entry name" value="Nucleotide-diphospho-sugar transferases"/>
    <property type="match status" value="1"/>
</dbReference>
<proteinExistence type="inferred from homology"/>
<feature type="site" description="Positions MEP for the nucleophilic attack" evidence="7">
    <location>
        <position position="144"/>
    </location>
</feature>
<evidence type="ECO:0000256" key="6">
    <source>
        <dbReference type="ARBA" id="ARBA00023229"/>
    </source>
</evidence>
<dbReference type="PANTHER" id="PTHR32125:SF4">
    <property type="entry name" value="2-C-METHYL-D-ERYTHRITOL 4-PHOSPHATE CYTIDYLYLTRANSFERASE, CHLOROPLASTIC"/>
    <property type="match status" value="1"/>
</dbReference>
<dbReference type="InterPro" id="IPR050088">
    <property type="entry name" value="IspD/TarI_cytidylyltransf_bact"/>
</dbReference>
<organism evidence="8 9">
    <name type="scientific">Pseudolactococcus hodotermopsidis</name>
    <dbReference type="NCBI Taxonomy" id="2709157"/>
    <lineage>
        <taxon>Bacteria</taxon>
        <taxon>Bacillati</taxon>
        <taxon>Bacillota</taxon>
        <taxon>Bacilli</taxon>
        <taxon>Lactobacillales</taxon>
        <taxon>Streptococcaceae</taxon>
        <taxon>Pseudolactococcus</taxon>
    </lineage>
</organism>
<keyword evidence="9" id="KW-1185">Reference proteome</keyword>
<comment type="catalytic activity">
    <reaction evidence="1 7">
        <text>2-C-methyl-D-erythritol 4-phosphate + CTP + H(+) = 4-CDP-2-C-methyl-D-erythritol + diphosphate</text>
        <dbReference type="Rhea" id="RHEA:13429"/>
        <dbReference type="ChEBI" id="CHEBI:15378"/>
        <dbReference type="ChEBI" id="CHEBI:33019"/>
        <dbReference type="ChEBI" id="CHEBI:37563"/>
        <dbReference type="ChEBI" id="CHEBI:57823"/>
        <dbReference type="ChEBI" id="CHEBI:58262"/>
        <dbReference type="EC" id="2.7.7.60"/>
    </reaction>
</comment>
<dbReference type="UniPathway" id="UPA00056">
    <property type="reaction ID" value="UER00093"/>
</dbReference>
<comment type="similarity">
    <text evidence="3 7">Belongs to the IspD/TarI cytidylyltransferase family. IspD subfamily.</text>
</comment>
<evidence type="ECO:0000313" key="9">
    <source>
        <dbReference type="Proteomes" id="UP000480303"/>
    </source>
</evidence>
<evidence type="ECO:0000256" key="5">
    <source>
        <dbReference type="ARBA" id="ARBA00022695"/>
    </source>
</evidence>
<dbReference type="NCBIfam" id="TIGR00453">
    <property type="entry name" value="ispD"/>
    <property type="match status" value="1"/>
</dbReference>
<feature type="site" description="Positions MEP for the nucleophilic attack" evidence="7">
    <location>
        <position position="201"/>
    </location>
</feature>
<feature type="site" description="Transition state stabilizer" evidence="7">
    <location>
        <position position="17"/>
    </location>
</feature>
<name>A0A6A0BAY2_9LACT</name>
<evidence type="ECO:0000256" key="1">
    <source>
        <dbReference type="ARBA" id="ARBA00001282"/>
    </source>
</evidence>
<dbReference type="InterPro" id="IPR001228">
    <property type="entry name" value="IspD"/>
</dbReference>
<reference evidence="8 9" key="1">
    <citation type="submission" date="2020-02" db="EMBL/GenBank/DDBJ databases">
        <title>Draft genome sequence of Lactococcus sp. Hs30E4-3.</title>
        <authorList>
            <person name="Noda S."/>
            <person name="Yuki M."/>
            <person name="Ohkuma M."/>
        </authorList>
    </citation>
    <scope>NUCLEOTIDE SEQUENCE [LARGE SCALE GENOMIC DNA]</scope>
    <source>
        <strain evidence="8 9">Hs30E4-3</strain>
    </source>
</reference>
<evidence type="ECO:0000256" key="2">
    <source>
        <dbReference type="ARBA" id="ARBA00004787"/>
    </source>
</evidence>
<dbReference type="InterPro" id="IPR029044">
    <property type="entry name" value="Nucleotide-diphossugar_trans"/>
</dbReference>
<dbReference type="PROSITE" id="PS01295">
    <property type="entry name" value="ISPD"/>
    <property type="match status" value="1"/>
</dbReference>
<evidence type="ECO:0000256" key="3">
    <source>
        <dbReference type="ARBA" id="ARBA00009789"/>
    </source>
</evidence>
<dbReference type="GO" id="GO:0019288">
    <property type="term" value="P:isopentenyl diphosphate biosynthetic process, methylerythritol 4-phosphate pathway"/>
    <property type="evidence" value="ECO:0007669"/>
    <property type="project" value="UniProtKB-UniRule"/>
</dbReference>
<comment type="caution">
    <text evidence="8">The sequence shown here is derived from an EMBL/GenBank/DDBJ whole genome shotgun (WGS) entry which is preliminary data.</text>
</comment>
<dbReference type="FunFam" id="3.90.550.10:FF:000003">
    <property type="entry name" value="2-C-methyl-D-erythritol 4-phosphate cytidylyltransferase"/>
    <property type="match status" value="1"/>
</dbReference>
<evidence type="ECO:0000256" key="4">
    <source>
        <dbReference type="ARBA" id="ARBA00022679"/>
    </source>
</evidence>
<dbReference type="CDD" id="cd02516">
    <property type="entry name" value="CDP-ME_synthetase"/>
    <property type="match status" value="1"/>
</dbReference>
<dbReference type="EMBL" id="BLLI01000006">
    <property type="protein sequence ID" value="GFH41825.1"/>
    <property type="molecule type" value="Genomic_DNA"/>
</dbReference>
<evidence type="ECO:0000313" key="8">
    <source>
        <dbReference type="EMBL" id="GFH41825.1"/>
    </source>
</evidence>
<dbReference type="InterPro" id="IPR018294">
    <property type="entry name" value="ISPD_synthase_CS"/>
</dbReference>
<dbReference type="GO" id="GO:0050518">
    <property type="term" value="F:2-C-methyl-D-erythritol 4-phosphate cytidylyltransferase activity"/>
    <property type="evidence" value="ECO:0007669"/>
    <property type="project" value="UniProtKB-UniRule"/>
</dbReference>
<dbReference type="Pfam" id="PF01128">
    <property type="entry name" value="IspD"/>
    <property type="match status" value="1"/>
</dbReference>
<dbReference type="RefSeq" id="WP_172207554.1">
    <property type="nucleotide sequence ID" value="NZ_BLLI01000006.1"/>
</dbReference>
<comment type="pathway">
    <text evidence="2 7">Isoprenoid biosynthesis; isopentenyl diphosphate biosynthesis via DXP pathway; isopentenyl diphosphate from 1-deoxy-D-xylulose 5-phosphate: step 2/6.</text>
</comment>
<dbReference type="HAMAP" id="MF_00108">
    <property type="entry name" value="IspD"/>
    <property type="match status" value="1"/>
</dbReference>
<sequence>MKNAYSAIILVAGSGSRMGACRNKIFLTLNGQAIFRYSLDLFLADSDCQQVILVGKFDEKAHFEHLLSQRVQFVIGGSERQDSVRNALAVVTQKTVMVHDGARPFVTASELSALKKQKNAILAAPVKDTIKQIIDGKILKTVPREALWGAQTPQLFETALIKKVHEMAHKAAFLGTDDASLVEQFSDVSVTIVQGSYENIKMTTPEDLIFGQAILANRSDD</sequence>
<feature type="site" description="Transition state stabilizer" evidence="7">
    <location>
        <position position="24"/>
    </location>
</feature>